<dbReference type="EMBL" id="CP023173">
    <property type="protein sequence ID" value="ASZ09143.1"/>
    <property type="molecule type" value="Genomic_DNA"/>
</dbReference>
<feature type="transmembrane region" description="Helical" evidence="1">
    <location>
        <begin position="175"/>
        <end position="198"/>
    </location>
</feature>
<evidence type="ECO:0000313" key="3">
    <source>
        <dbReference type="Proteomes" id="UP000232229"/>
    </source>
</evidence>
<accession>A0A249SNH3</accession>
<gene>
    <name evidence="2" type="ORF">CK556_02075</name>
</gene>
<protein>
    <submittedName>
        <fullName evidence="2">Uncharacterized protein</fullName>
    </submittedName>
</protein>
<reference evidence="2 3" key="1">
    <citation type="submission" date="2017-08" db="EMBL/GenBank/DDBJ databases">
        <title>Complete Genome Sequence of Mesoplasma chauliocola.</title>
        <authorList>
            <person name="Knight T.F.Jr."/>
            <person name="Citino T."/>
        </authorList>
    </citation>
    <scope>NUCLEOTIDE SEQUENCE [LARGE SCALE GENOMIC DNA]</scope>
    <source>
        <strain evidence="2 3">CHPA-2</strain>
    </source>
</reference>
<dbReference type="AlphaFoldDB" id="A0A249SNH3"/>
<dbReference type="RefSeq" id="WP_027875398.1">
    <property type="nucleotide sequence ID" value="NZ_CP023173.1"/>
</dbReference>
<feature type="transmembrane region" description="Helical" evidence="1">
    <location>
        <begin position="27"/>
        <end position="57"/>
    </location>
</feature>
<keyword evidence="1" id="KW-0472">Membrane</keyword>
<evidence type="ECO:0000313" key="2">
    <source>
        <dbReference type="EMBL" id="ASZ09143.1"/>
    </source>
</evidence>
<keyword evidence="1" id="KW-0812">Transmembrane</keyword>
<keyword evidence="1" id="KW-1133">Transmembrane helix</keyword>
<keyword evidence="3" id="KW-1185">Reference proteome</keyword>
<dbReference type="Proteomes" id="UP000232229">
    <property type="component" value="Chromosome"/>
</dbReference>
<organism evidence="2 3">
    <name type="scientific">Mesoplasma chauliocola</name>
    <dbReference type="NCBI Taxonomy" id="216427"/>
    <lineage>
        <taxon>Bacteria</taxon>
        <taxon>Bacillati</taxon>
        <taxon>Mycoplasmatota</taxon>
        <taxon>Mollicutes</taxon>
        <taxon>Entomoplasmatales</taxon>
        <taxon>Entomoplasmataceae</taxon>
        <taxon>Mesoplasma</taxon>
    </lineage>
</organism>
<name>A0A249SNH3_9MOLU</name>
<feature type="transmembrane region" description="Helical" evidence="1">
    <location>
        <begin position="210"/>
        <end position="231"/>
    </location>
</feature>
<proteinExistence type="predicted"/>
<sequence>MSKETPTKVEITKEQKKLNLKGKRRNIGLVINLFCSSSVLISLLILSIVSTILFIVIREEYMLSIVDSIEKNLKTTIEDLIKQAIDTIKENLDPDDVYDQILSTLKTITVTINGETQNLNHEQVIELFEKMIPRENFSQVFEDYLNSEQINLENINLEFIKDLIRKLNLNQYNEIIKIVLIVTSYLTIINILNAVLASRLLVVDGKVSKHLILASSIMTLNLINIIGLIIFNVNNKKAIE</sequence>
<evidence type="ECO:0000256" key="1">
    <source>
        <dbReference type="SAM" id="Phobius"/>
    </source>
</evidence>
<dbReference type="KEGG" id="mchc:CK556_02075"/>